<evidence type="ECO:0000313" key="4">
    <source>
        <dbReference type="Proteomes" id="UP000184499"/>
    </source>
</evidence>
<sequence>MADSIDSLVSTGSHDLACRKSHPPGQDLPSLNLTPGLTSPVLDLLGIMAPGAPVPLCGLYFYRIIWIIMACDKKKEKLYTLFGS</sequence>
<dbReference type="Proteomes" id="UP000184499">
    <property type="component" value="Unassembled WGS sequence"/>
</dbReference>
<keyword evidence="4" id="KW-1185">Reference proteome</keyword>
<dbReference type="GeneID" id="93580756"/>
<organism evidence="3 4">
    <name type="scientific">Aspergillus brasiliensis (strain CBS 101740 / IMI 381727 / IBT 21946)</name>
    <dbReference type="NCBI Taxonomy" id="767769"/>
    <lineage>
        <taxon>Eukaryota</taxon>
        <taxon>Fungi</taxon>
        <taxon>Dikarya</taxon>
        <taxon>Ascomycota</taxon>
        <taxon>Pezizomycotina</taxon>
        <taxon>Eurotiomycetes</taxon>
        <taxon>Eurotiomycetidae</taxon>
        <taxon>Eurotiales</taxon>
        <taxon>Aspergillaceae</taxon>
        <taxon>Aspergillus</taxon>
        <taxon>Aspergillus subgen. Circumdati</taxon>
    </lineage>
</organism>
<dbReference type="VEuPathDB" id="FungiDB:ASPBRDRAFT_608456"/>
<name>A0A1L9UI12_ASPBC</name>
<evidence type="ECO:0000256" key="2">
    <source>
        <dbReference type="SAM" id="Phobius"/>
    </source>
</evidence>
<keyword evidence="2" id="KW-0472">Membrane</keyword>
<dbReference type="RefSeq" id="XP_067478549.1">
    <property type="nucleotide sequence ID" value="XM_067628268.1"/>
</dbReference>
<dbReference type="AlphaFoldDB" id="A0A1L9UI12"/>
<gene>
    <name evidence="3" type="ORF">ASPBRDRAFT_608456</name>
</gene>
<evidence type="ECO:0000313" key="3">
    <source>
        <dbReference type="EMBL" id="OJJ71301.1"/>
    </source>
</evidence>
<evidence type="ECO:0000256" key="1">
    <source>
        <dbReference type="SAM" id="MobiDB-lite"/>
    </source>
</evidence>
<feature type="transmembrane region" description="Helical" evidence="2">
    <location>
        <begin position="47"/>
        <end position="69"/>
    </location>
</feature>
<feature type="region of interest" description="Disordered" evidence="1">
    <location>
        <begin position="1"/>
        <end position="32"/>
    </location>
</feature>
<dbReference type="EMBL" id="KV878685">
    <property type="protein sequence ID" value="OJJ71301.1"/>
    <property type="molecule type" value="Genomic_DNA"/>
</dbReference>
<proteinExistence type="predicted"/>
<reference evidence="4" key="1">
    <citation type="journal article" date="2017" name="Genome Biol.">
        <title>Comparative genomics reveals high biological diversity and specific adaptations in the industrially and medically important fungal genus Aspergillus.</title>
        <authorList>
            <person name="de Vries R.P."/>
            <person name="Riley R."/>
            <person name="Wiebenga A."/>
            <person name="Aguilar-Osorio G."/>
            <person name="Amillis S."/>
            <person name="Uchima C.A."/>
            <person name="Anderluh G."/>
            <person name="Asadollahi M."/>
            <person name="Askin M."/>
            <person name="Barry K."/>
            <person name="Battaglia E."/>
            <person name="Bayram O."/>
            <person name="Benocci T."/>
            <person name="Braus-Stromeyer S.A."/>
            <person name="Caldana C."/>
            <person name="Canovas D."/>
            <person name="Cerqueira G.C."/>
            <person name="Chen F."/>
            <person name="Chen W."/>
            <person name="Choi C."/>
            <person name="Clum A."/>
            <person name="Dos Santos R.A."/>
            <person name="Damasio A.R."/>
            <person name="Diallinas G."/>
            <person name="Emri T."/>
            <person name="Fekete E."/>
            <person name="Flipphi M."/>
            <person name="Freyberg S."/>
            <person name="Gallo A."/>
            <person name="Gournas C."/>
            <person name="Habgood R."/>
            <person name="Hainaut M."/>
            <person name="Harispe M.L."/>
            <person name="Henrissat B."/>
            <person name="Hilden K.S."/>
            <person name="Hope R."/>
            <person name="Hossain A."/>
            <person name="Karabika E."/>
            <person name="Karaffa L."/>
            <person name="Karanyi Z."/>
            <person name="Krasevec N."/>
            <person name="Kuo A."/>
            <person name="Kusch H."/>
            <person name="LaButti K."/>
            <person name="Lagendijk E.L."/>
            <person name="Lapidus A."/>
            <person name="Levasseur A."/>
            <person name="Lindquist E."/>
            <person name="Lipzen A."/>
            <person name="Logrieco A.F."/>
            <person name="MacCabe A."/>
            <person name="Maekelae M.R."/>
            <person name="Malavazi I."/>
            <person name="Melin P."/>
            <person name="Meyer V."/>
            <person name="Mielnichuk N."/>
            <person name="Miskei M."/>
            <person name="Molnar A.P."/>
            <person name="Mule G."/>
            <person name="Ngan C.Y."/>
            <person name="Orejas M."/>
            <person name="Orosz E."/>
            <person name="Ouedraogo J.P."/>
            <person name="Overkamp K.M."/>
            <person name="Park H.-S."/>
            <person name="Perrone G."/>
            <person name="Piumi F."/>
            <person name="Punt P.J."/>
            <person name="Ram A.F."/>
            <person name="Ramon A."/>
            <person name="Rauscher S."/>
            <person name="Record E."/>
            <person name="Riano-Pachon D.M."/>
            <person name="Robert V."/>
            <person name="Roehrig J."/>
            <person name="Ruller R."/>
            <person name="Salamov A."/>
            <person name="Salih N.S."/>
            <person name="Samson R.A."/>
            <person name="Sandor E."/>
            <person name="Sanguinetti M."/>
            <person name="Schuetze T."/>
            <person name="Sepcic K."/>
            <person name="Shelest E."/>
            <person name="Sherlock G."/>
            <person name="Sophianopoulou V."/>
            <person name="Squina F.M."/>
            <person name="Sun H."/>
            <person name="Susca A."/>
            <person name="Todd R.B."/>
            <person name="Tsang A."/>
            <person name="Unkles S.E."/>
            <person name="van de Wiele N."/>
            <person name="van Rossen-Uffink D."/>
            <person name="Oliveira J.V."/>
            <person name="Vesth T.C."/>
            <person name="Visser J."/>
            <person name="Yu J.-H."/>
            <person name="Zhou M."/>
            <person name="Andersen M.R."/>
            <person name="Archer D.B."/>
            <person name="Baker S.E."/>
            <person name="Benoit I."/>
            <person name="Brakhage A.A."/>
            <person name="Braus G.H."/>
            <person name="Fischer R."/>
            <person name="Frisvad J.C."/>
            <person name="Goldman G.H."/>
            <person name="Houbraken J."/>
            <person name="Oakley B."/>
            <person name="Pocsi I."/>
            <person name="Scazzocchio C."/>
            <person name="Seiboth B."/>
            <person name="vanKuyk P.A."/>
            <person name="Wortman J."/>
            <person name="Dyer P.S."/>
            <person name="Grigoriev I.V."/>
        </authorList>
    </citation>
    <scope>NUCLEOTIDE SEQUENCE [LARGE SCALE GENOMIC DNA]</scope>
    <source>
        <strain evidence="4">CBS 101740 / IMI 381727 / IBT 21946</strain>
    </source>
</reference>
<accession>A0A1L9UI12</accession>
<keyword evidence="2" id="KW-0812">Transmembrane</keyword>
<protein>
    <submittedName>
        <fullName evidence="3">Uncharacterized protein</fullName>
    </submittedName>
</protein>
<keyword evidence="2" id="KW-1133">Transmembrane helix</keyword>